<keyword evidence="5 7" id="KW-1133">Transmembrane helix</keyword>
<keyword evidence="9" id="KW-1185">Reference proteome</keyword>
<feature type="transmembrane region" description="Helical" evidence="7">
    <location>
        <begin position="239"/>
        <end position="265"/>
    </location>
</feature>
<keyword evidence="4 7" id="KW-0812">Transmembrane</keyword>
<feature type="transmembrane region" description="Helical" evidence="7">
    <location>
        <begin position="380"/>
        <end position="399"/>
    </location>
</feature>
<dbReference type="EMBL" id="JBEWLY010000007">
    <property type="protein sequence ID" value="MET1754405.1"/>
    <property type="molecule type" value="Genomic_DNA"/>
</dbReference>
<evidence type="ECO:0000313" key="9">
    <source>
        <dbReference type="Proteomes" id="UP001548713"/>
    </source>
</evidence>
<name>A0ABV2CXS9_9SPHN</name>
<feature type="transmembrane region" description="Helical" evidence="7">
    <location>
        <begin position="37"/>
        <end position="61"/>
    </location>
</feature>
<keyword evidence="6 7" id="KW-0472">Membrane</keyword>
<dbReference type="Pfam" id="PF13440">
    <property type="entry name" value="Polysacc_synt_3"/>
    <property type="match status" value="1"/>
</dbReference>
<feature type="transmembrane region" description="Helical" evidence="7">
    <location>
        <begin position="356"/>
        <end position="374"/>
    </location>
</feature>
<comment type="subcellular location">
    <subcellularLocation>
        <location evidence="1">Cell membrane</location>
        <topology evidence="1">Multi-pass membrane protein</topology>
    </subcellularLocation>
</comment>
<protein>
    <submittedName>
        <fullName evidence="8">Oligosaccharide flippase family protein</fullName>
    </submittedName>
</protein>
<accession>A0ABV2CXS9</accession>
<evidence type="ECO:0000256" key="1">
    <source>
        <dbReference type="ARBA" id="ARBA00004651"/>
    </source>
</evidence>
<feature type="transmembrane region" description="Helical" evidence="7">
    <location>
        <begin position="73"/>
        <end position="93"/>
    </location>
</feature>
<feature type="transmembrane region" description="Helical" evidence="7">
    <location>
        <begin position="442"/>
        <end position="460"/>
    </location>
</feature>
<evidence type="ECO:0000256" key="3">
    <source>
        <dbReference type="ARBA" id="ARBA00022475"/>
    </source>
</evidence>
<dbReference type="Proteomes" id="UP001548713">
    <property type="component" value="Unassembled WGS sequence"/>
</dbReference>
<evidence type="ECO:0000256" key="7">
    <source>
        <dbReference type="SAM" id="Phobius"/>
    </source>
</evidence>
<dbReference type="PANTHER" id="PTHR30250:SF10">
    <property type="entry name" value="LIPOPOLYSACCHARIDE BIOSYNTHESIS PROTEIN WZXC"/>
    <property type="match status" value="1"/>
</dbReference>
<feature type="transmembrane region" description="Helical" evidence="7">
    <location>
        <begin position="325"/>
        <end position="349"/>
    </location>
</feature>
<organism evidence="8 9">
    <name type="scientific">Novosphingobium kalidii</name>
    <dbReference type="NCBI Taxonomy" id="3230299"/>
    <lineage>
        <taxon>Bacteria</taxon>
        <taxon>Pseudomonadati</taxon>
        <taxon>Pseudomonadota</taxon>
        <taxon>Alphaproteobacteria</taxon>
        <taxon>Sphingomonadales</taxon>
        <taxon>Sphingomonadaceae</taxon>
        <taxon>Novosphingobium</taxon>
    </lineage>
</organism>
<reference evidence="8 9" key="1">
    <citation type="submission" date="2024-07" db="EMBL/GenBank/DDBJ databases">
        <title>Novosphingobium kalidii RD2P27.</title>
        <authorList>
            <person name="Sun J.-Q."/>
        </authorList>
    </citation>
    <scope>NUCLEOTIDE SEQUENCE [LARGE SCALE GENOMIC DNA]</scope>
    <source>
        <strain evidence="8 9">RD2P27</strain>
    </source>
</reference>
<evidence type="ECO:0000256" key="4">
    <source>
        <dbReference type="ARBA" id="ARBA00022692"/>
    </source>
</evidence>
<sequence length="474" mass="49525">MLKHLASMSSLNLFKAAVQFGIGTLVTLFVLPAEYGLITFSLPIIQLIALMTDLGLGSAIIRQRNLRPGDAGAALVLSMSLAAAAGLVLALSAAPVQHWADMPGLAPVLSTLALAVTFTIAAAIPRAMLERELRYQHIALVEGASTLTGALVCGILIGLADAGIWGVIAFHVTLQAARALAFMAMTQRHYRLDSDWRRVLPMIGFGSWVLASNVINFAARNAQSLLIGAALGATAVGLYGIAYQVMILPLMALAWPASGVLLATLSRLAAPNEDHAEPSAFGQPVMALSLLTATITFPVMAWAAIGLDYPVRMLLDPAWHRALPLISVLAPLGALQSLASYNGAVLIACGHARLQFHVNLVSSLALLAGFIASLPFGIHAFALMYLTVGSVVAAGQVGAKLWGAGIELATYARALAIPLLATLAGCAAAASYELHPASWAEWGTMTLAYACAVLAVNACGRRPILRAMHKLLPA</sequence>
<evidence type="ECO:0000256" key="2">
    <source>
        <dbReference type="ARBA" id="ARBA00007430"/>
    </source>
</evidence>
<feature type="transmembrane region" description="Helical" evidence="7">
    <location>
        <begin position="285"/>
        <end position="305"/>
    </location>
</feature>
<keyword evidence="3" id="KW-1003">Cell membrane</keyword>
<dbReference type="PANTHER" id="PTHR30250">
    <property type="entry name" value="PST FAMILY PREDICTED COLANIC ACID TRANSPORTER"/>
    <property type="match status" value="1"/>
</dbReference>
<feature type="transmembrane region" description="Helical" evidence="7">
    <location>
        <begin position="105"/>
        <end position="125"/>
    </location>
</feature>
<gene>
    <name evidence="8" type="ORF">ABVV53_02835</name>
</gene>
<comment type="similarity">
    <text evidence="2">Belongs to the polysaccharide synthase family.</text>
</comment>
<comment type="caution">
    <text evidence="8">The sequence shown here is derived from an EMBL/GenBank/DDBJ whole genome shotgun (WGS) entry which is preliminary data.</text>
</comment>
<feature type="transmembrane region" description="Helical" evidence="7">
    <location>
        <begin position="12"/>
        <end position="31"/>
    </location>
</feature>
<feature type="transmembrane region" description="Helical" evidence="7">
    <location>
        <begin position="137"/>
        <end position="157"/>
    </location>
</feature>
<proteinExistence type="inferred from homology"/>
<feature type="transmembrane region" description="Helical" evidence="7">
    <location>
        <begin position="411"/>
        <end position="430"/>
    </location>
</feature>
<dbReference type="RefSeq" id="WP_353982808.1">
    <property type="nucleotide sequence ID" value="NZ_JBEWLY010000007.1"/>
</dbReference>
<evidence type="ECO:0000256" key="6">
    <source>
        <dbReference type="ARBA" id="ARBA00023136"/>
    </source>
</evidence>
<evidence type="ECO:0000313" key="8">
    <source>
        <dbReference type="EMBL" id="MET1754405.1"/>
    </source>
</evidence>
<dbReference type="InterPro" id="IPR050833">
    <property type="entry name" value="Poly_Biosynth_Transport"/>
</dbReference>
<evidence type="ECO:0000256" key="5">
    <source>
        <dbReference type="ARBA" id="ARBA00022989"/>
    </source>
</evidence>
<feature type="transmembrane region" description="Helical" evidence="7">
    <location>
        <begin position="198"/>
        <end position="219"/>
    </location>
</feature>